<reference evidence="9" key="1">
    <citation type="journal article" date="2019" name="Int. J. Syst. Evol. Microbiol.">
        <title>The Global Catalogue of Microorganisms (GCM) 10K type strain sequencing project: providing services to taxonomists for standard genome sequencing and annotation.</title>
        <authorList>
            <consortium name="The Broad Institute Genomics Platform"/>
            <consortium name="The Broad Institute Genome Sequencing Center for Infectious Disease"/>
            <person name="Wu L."/>
            <person name="Ma J."/>
        </authorList>
    </citation>
    <scope>NUCLEOTIDE SEQUENCE [LARGE SCALE GENOMIC DNA]</scope>
    <source>
        <strain evidence="9">CECT 8288</strain>
    </source>
</reference>
<feature type="domain" description="VTT" evidence="7">
    <location>
        <begin position="66"/>
        <end position="182"/>
    </location>
</feature>
<keyword evidence="2 6" id="KW-1003">Cell membrane</keyword>
<dbReference type="Pfam" id="PF09335">
    <property type="entry name" value="VTT_dom"/>
    <property type="match status" value="1"/>
</dbReference>
<keyword evidence="9" id="KW-1185">Reference proteome</keyword>
<evidence type="ECO:0000313" key="8">
    <source>
        <dbReference type="EMBL" id="MFC3701724.1"/>
    </source>
</evidence>
<organism evidence="8 9">
    <name type="scientific">Reinekea marina</name>
    <dbReference type="NCBI Taxonomy" id="1310421"/>
    <lineage>
        <taxon>Bacteria</taxon>
        <taxon>Pseudomonadati</taxon>
        <taxon>Pseudomonadota</taxon>
        <taxon>Gammaproteobacteria</taxon>
        <taxon>Oceanospirillales</taxon>
        <taxon>Saccharospirillaceae</taxon>
        <taxon>Reinekea</taxon>
    </lineage>
</organism>
<evidence type="ECO:0000256" key="6">
    <source>
        <dbReference type="RuleBase" id="RU366058"/>
    </source>
</evidence>
<comment type="subcellular location">
    <subcellularLocation>
        <location evidence="1 6">Cell membrane</location>
        <topology evidence="1 6">Multi-pass membrane protein</topology>
    </subcellularLocation>
</comment>
<feature type="transmembrane region" description="Helical" evidence="6">
    <location>
        <begin position="47"/>
        <end position="65"/>
    </location>
</feature>
<dbReference type="Proteomes" id="UP001595710">
    <property type="component" value="Unassembled WGS sequence"/>
</dbReference>
<keyword evidence="5 6" id="KW-0472">Membrane</keyword>
<dbReference type="RefSeq" id="WP_290279977.1">
    <property type="nucleotide sequence ID" value="NZ_JAUFQI010000001.1"/>
</dbReference>
<sequence>MKKIIILTAALLVIGSYFYFDLGQWLTLEQLKSQQAALEGYRANNPILVALIYMLTYIVIAALSLPGSAIMTLSGGAIFGLTLGTGLALVSATIGATFAFLIARFLLKDWVQTKFGDRIGAINQGINKDGAFYLFSLRLVPVFPFFVINVVMGITTLKVWTFFWVSLIGMLAGAAVYANAGTQLAKIDSLGDIASPAILLSFVLLGIFPILAKKIIEFIRQRMVVNTNSEQQS</sequence>
<dbReference type="InterPro" id="IPR015414">
    <property type="entry name" value="TMEM64"/>
</dbReference>
<feature type="transmembrane region" description="Helical" evidence="6">
    <location>
        <begin position="193"/>
        <end position="212"/>
    </location>
</feature>
<proteinExistence type="inferred from homology"/>
<evidence type="ECO:0000256" key="4">
    <source>
        <dbReference type="ARBA" id="ARBA00022989"/>
    </source>
</evidence>
<evidence type="ECO:0000259" key="7">
    <source>
        <dbReference type="Pfam" id="PF09335"/>
    </source>
</evidence>
<protein>
    <recommendedName>
        <fullName evidence="6">TVP38/TMEM64 family membrane protein</fullName>
    </recommendedName>
</protein>
<evidence type="ECO:0000313" key="9">
    <source>
        <dbReference type="Proteomes" id="UP001595710"/>
    </source>
</evidence>
<evidence type="ECO:0000256" key="2">
    <source>
        <dbReference type="ARBA" id="ARBA00022475"/>
    </source>
</evidence>
<dbReference type="PANTHER" id="PTHR12677">
    <property type="entry name" value="GOLGI APPARATUS MEMBRANE PROTEIN TVP38-RELATED"/>
    <property type="match status" value="1"/>
</dbReference>
<feature type="transmembrane region" description="Helical" evidence="6">
    <location>
        <begin position="159"/>
        <end position="178"/>
    </location>
</feature>
<evidence type="ECO:0000256" key="5">
    <source>
        <dbReference type="ARBA" id="ARBA00023136"/>
    </source>
</evidence>
<dbReference type="InterPro" id="IPR032816">
    <property type="entry name" value="VTT_dom"/>
</dbReference>
<gene>
    <name evidence="8" type="ORF">ACFOND_08755</name>
</gene>
<dbReference type="EMBL" id="JBHRYN010000011">
    <property type="protein sequence ID" value="MFC3701724.1"/>
    <property type="molecule type" value="Genomic_DNA"/>
</dbReference>
<keyword evidence="4 6" id="KW-1133">Transmembrane helix</keyword>
<evidence type="ECO:0000256" key="1">
    <source>
        <dbReference type="ARBA" id="ARBA00004651"/>
    </source>
</evidence>
<feature type="transmembrane region" description="Helical" evidence="6">
    <location>
        <begin position="77"/>
        <end position="107"/>
    </location>
</feature>
<name>A0ABV7WTM2_9GAMM</name>
<keyword evidence="3 6" id="KW-0812">Transmembrane</keyword>
<comment type="caution">
    <text evidence="8">The sequence shown here is derived from an EMBL/GenBank/DDBJ whole genome shotgun (WGS) entry which is preliminary data.</text>
</comment>
<dbReference type="PANTHER" id="PTHR12677:SF59">
    <property type="entry name" value="GOLGI APPARATUS MEMBRANE PROTEIN TVP38-RELATED"/>
    <property type="match status" value="1"/>
</dbReference>
<accession>A0ABV7WTM2</accession>
<feature type="transmembrane region" description="Helical" evidence="6">
    <location>
        <begin position="131"/>
        <end position="152"/>
    </location>
</feature>
<comment type="similarity">
    <text evidence="6">Belongs to the TVP38/TMEM64 family.</text>
</comment>
<evidence type="ECO:0000256" key="3">
    <source>
        <dbReference type="ARBA" id="ARBA00022692"/>
    </source>
</evidence>